<evidence type="ECO:0000313" key="3">
    <source>
        <dbReference type="Proteomes" id="UP000053342"/>
    </source>
</evidence>
<proteinExistence type="predicted"/>
<dbReference type="EMBL" id="KN847371">
    <property type="protein sequence ID" value="KIW36160.1"/>
    <property type="molecule type" value="Genomic_DNA"/>
</dbReference>
<accession>A0A0D2D1S4</accession>
<dbReference type="STRING" id="215243.A0A0D2D1S4"/>
<evidence type="ECO:0000256" key="1">
    <source>
        <dbReference type="SAM" id="MobiDB-lite"/>
    </source>
</evidence>
<dbReference type="VEuPathDB" id="FungiDB:PV06_11550"/>
<keyword evidence="3" id="KW-1185">Reference proteome</keyword>
<sequence>MPQPRYHTVVSIKTYQRKSGLQPELSQSFYQKHLLGKVKASKYHTFETICAQQPTPHKQKKFNPKTMKTEPIKPNGAFYQPGETRVRLVKCTEWTEERAIPALQAAQILE</sequence>
<gene>
    <name evidence="2" type="ORF">PV06_11550</name>
</gene>
<protein>
    <submittedName>
        <fullName evidence="2">Uncharacterized protein</fullName>
    </submittedName>
</protein>
<dbReference type="HOGENOM" id="CLU_180203_0_0_1"/>
<reference evidence="2 3" key="1">
    <citation type="submission" date="2015-01" db="EMBL/GenBank/DDBJ databases">
        <title>The Genome Sequence of Exophiala oligosperma CBS72588.</title>
        <authorList>
            <consortium name="The Broad Institute Genomics Platform"/>
            <person name="Cuomo C."/>
            <person name="de Hoog S."/>
            <person name="Gorbushina A."/>
            <person name="Stielow B."/>
            <person name="Teixiera M."/>
            <person name="Abouelleil A."/>
            <person name="Chapman S.B."/>
            <person name="Priest M."/>
            <person name="Young S.K."/>
            <person name="Wortman J."/>
            <person name="Nusbaum C."/>
            <person name="Birren B."/>
        </authorList>
    </citation>
    <scope>NUCLEOTIDE SEQUENCE [LARGE SCALE GENOMIC DNA]</scope>
    <source>
        <strain evidence="2 3">CBS 72588</strain>
    </source>
</reference>
<dbReference type="GeneID" id="27363624"/>
<dbReference type="OrthoDB" id="4135672at2759"/>
<organism evidence="2 3">
    <name type="scientific">Exophiala oligosperma</name>
    <dbReference type="NCBI Taxonomy" id="215243"/>
    <lineage>
        <taxon>Eukaryota</taxon>
        <taxon>Fungi</taxon>
        <taxon>Dikarya</taxon>
        <taxon>Ascomycota</taxon>
        <taxon>Pezizomycotina</taxon>
        <taxon>Eurotiomycetes</taxon>
        <taxon>Chaetothyriomycetidae</taxon>
        <taxon>Chaetothyriales</taxon>
        <taxon>Herpotrichiellaceae</taxon>
        <taxon>Exophiala</taxon>
    </lineage>
</organism>
<name>A0A0D2D1S4_9EURO</name>
<dbReference type="Proteomes" id="UP000053342">
    <property type="component" value="Unassembled WGS sequence"/>
</dbReference>
<dbReference type="InterPro" id="IPR046670">
    <property type="entry name" value="DUF6540"/>
</dbReference>
<dbReference type="RefSeq" id="XP_016256376.1">
    <property type="nucleotide sequence ID" value="XM_016413242.1"/>
</dbReference>
<feature type="region of interest" description="Disordered" evidence="1">
    <location>
        <begin position="54"/>
        <end position="79"/>
    </location>
</feature>
<evidence type="ECO:0000313" key="2">
    <source>
        <dbReference type="EMBL" id="KIW36160.1"/>
    </source>
</evidence>
<dbReference type="Pfam" id="PF20174">
    <property type="entry name" value="DUF6540"/>
    <property type="match status" value="1"/>
</dbReference>
<dbReference type="AlphaFoldDB" id="A0A0D2D1S4"/>